<evidence type="ECO:0000256" key="6">
    <source>
        <dbReference type="ARBA" id="ARBA00023180"/>
    </source>
</evidence>
<feature type="compositionally biased region" description="Basic and acidic residues" evidence="7">
    <location>
        <begin position="869"/>
        <end position="884"/>
    </location>
</feature>
<keyword evidence="9" id="KW-0732">Signal</keyword>
<keyword evidence="3 8" id="KW-0812">Transmembrane</keyword>
<dbReference type="InterPro" id="IPR008795">
    <property type="entry name" value="Prominin"/>
</dbReference>
<feature type="region of interest" description="Disordered" evidence="7">
    <location>
        <begin position="39"/>
        <end position="68"/>
    </location>
</feature>
<evidence type="ECO:0000313" key="11">
    <source>
        <dbReference type="RefSeq" id="XP_032825562.1"/>
    </source>
</evidence>
<proteinExistence type="inferred from homology"/>
<feature type="region of interest" description="Disordered" evidence="7">
    <location>
        <begin position="864"/>
        <end position="884"/>
    </location>
</feature>
<organism evidence="10 11">
    <name type="scientific">Petromyzon marinus</name>
    <name type="common">Sea lamprey</name>
    <dbReference type="NCBI Taxonomy" id="7757"/>
    <lineage>
        <taxon>Eukaryota</taxon>
        <taxon>Metazoa</taxon>
        <taxon>Chordata</taxon>
        <taxon>Craniata</taxon>
        <taxon>Vertebrata</taxon>
        <taxon>Cyclostomata</taxon>
        <taxon>Hyperoartia</taxon>
        <taxon>Petromyzontiformes</taxon>
        <taxon>Petromyzontidae</taxon>
        <taxon>Petromyzon</taxon>
    </lineage>
</organism>
<feature type="transmembrane region" description="Helical" evidence="8">
    <location>
        <begin position="185"/>
        <end position="208"/>
    </location>
</feature>
<accession>A0AAJ7X935</accession>
<dbReference type="GO" id="GO:0031528">
    <property type="term" value="C:microvillus membrane"/>
    <property type="evidence" value="ECO:0007669"/>
    <property type="project" value="UniProtKB-SubCell"/>
</dbReference>
<evidence type="ECO:0000313" key="10">
    <source>
        <dbReference type="Proteomes" id="UP001318040"/>
    </source>
</evidence>
<dbReference type="Proteomes" id="UP001318040">
    <property type="component" value="Chromosome 42"/>
</dbReference>
<feature type="transmembrane region" description="Helical" evidence="8">
    <location>
        <begin position="510"/>
        <end position="537"/>
    </location>
</feature>
<dbReference type="AlphaFoldDB" id="A0AAJ7X935"/>
<sequence>MASFCPSAAASPPSVRGRTLAVLLAAIFSQALMAPGASAVFGPPPTTPRDPAATTPPQDGVGSGPSPTLSHARYQTDTNFDQGGNRALFSMVHAFLGVVQSNALPKDLIQEFINEEDTLNVLTKNSSKLAVYEMGFLICLAIGLLYFLLLPFVAFFFCCCRCCCGKCGGRMYQSDADARSSCRRISYSVTLLLCCLVTAGGLACMFQANIYTHYESGKSFAGSEVRTLVKNNLADINTFADNTVKQLDEVVAQYGPVKDIATNKVQNIGSIVGGNIQKNFFRVVAGPQSAVLDFVDVINRTKENLNTVNASTSTLNHWAININTTLDEIRNNLTIHLNACNSTACEWLLDESKNISLAADFTPLSGTLEQPIIALRSISEGDLKDQLVKGNETIKNITQIVDAAASGIQRGVLNTLTSVGNEIQNFSSQFDLSKYLDQINTATEDFSNSLTKVQDEAIYFDKLRFLAVLGVMLLLSLILLCFTIGLCLGTCGYSKRKSPANRGCCSNCGGIFLMAGVGFVFIFSWIFMFIVAILFFAGGNIHAMVCKPLADQSLFHLLDGLKLPDQADNATFLGSITNIGSNITITQVYEDCKRDTAIYSTLKMEQFQNLDDLIDIKEYVQKIKDDISGIRVDLSSVNLLDSAGKDIIRDFGQSRVESIPYREFLEQIDKGLVNTNLTRYASELRNLASSGQNLNDSTLIGIASQLEAIDSDMPTQELDLMKASTVLLKEDTFNISSKGADLIDQLDNAQNVLTNISSSVTGIEISNYIDFLILDFDFYIGWIKRMIRWEMGGCLPVANLVDSLHIIGCSCVLDSLNGIWFGLGWALVFLFISLIFAVKLAKYFRRMKKEDAFESPMYSSQINKAYSPDPHEFALPRAKSEHGP</sequence>
<evidence type="ECO:0000256" key="3">
    <source>
        <dbReference type="ARBA" id="ARBA00022692"/>
    </source>
</evidence>
<keyword evidence="6" id="KW-0325">Glycoprotein</keyword>
<evidence type="ECO:0000256" key="5">
    <source>
        <dbReference type="ARBA" id="ARBA00023136"/>
    </source>
</evidence>
<evidence type="ECO:0000256" key="9">
    <source>
        <dbReference type="SAM" id="SignalP"/>
    </source>
</evidence>
<dbReference type="KEGG" id="pmrn:116951192"/>
<evidence type="ECO:0000256" key="2">
    <source>
        <dbReference type="ARBA" id="ARBA00006058"/>
    </source>
</evidence>
<dbReference type="PANTHER" id="PTHR22730:SF1">
    <property type="entry name" value="PROMININ-LIKE PROTEIN"/>
    <property type="match status" value="1"/>
</dbReference>
<evidence type="ECO:0000256" key="4">
    <source>
        <dbReference type="ARBA" id="ARBA00022989"/>
    </source>
</evidence>
<name>A0AAJ7X935_PETMA</name>
<comment type="subcellular location">
    <subcellularLocation>
        <location evidence="1">Cell projection</location>
        <location evidence="1">Microvillus membrane</location>
        <topology evidence="1">Multi-pass membrane protein</topology>
    </subcellularLocation>
</comment>
<evidence type="ECO:0000256" key="7">
    <source>
        <dbReference type="SAM" id="MobiDB-lite"/>
    </source>
</evidence>
<evidence type="ECO:0000256" key="8">
    <source>
        <dbReference type="SAM" id="Phobius"/>
    </source>
</evidence>
<comment type="similarity">
    <text evidence="2">Belongs to the prominin family.</text>
</comment>
<feature type="transmembrane region" description="Helical" evidence="8">
    <location>
        <begin position="134"/>
        <end position="164"/>
    </location>
</feature>
<dbReference type="PANTHER" id="PTHR22730">
    <property type="entry name" value="PROMININ PROM PROTEIN"/>
    <property type="match status" value="1"/>
</dbReference>
<reference evidence="11" key="1">
    <citation type="submission" date="2025-08" db="UniProtKB">
        <authorList>
            <consortium name="RefSeq"/>
        </authorList>
    </citation>
    <scope>IDENTIFICATION</scope>
    <source>
        <tissue evidence="11">Sperm</tissue>
    </source>
</reference>
<feature type="transmembrane region" description="Helical" evidence="8">
    <location>
        <begin position="819"/>
        <end position="838"/>
    </location>
</feature>
<evidence type="ECO:0000256" key="1">
    <source>
        <dbReference type="ARBA" id="ARBA00004475"/>
    </source>
</evidence>
<protein>
    <submittedName>
        <fullName evidence="11">Prominin-1-A-like</fullName>
    </submittedName>
</protein>
<keyword evidence="4 8" id="KW-1133">Transmembrane helix</keyword>
<feature type="chain" id="PRO_5042461456" evidence="9">
    <location>
        <begin position="40"/>
        <end position="884"/>
    </location>
</feature>
<dbReference type="Pfam" id="PF05478">
    <property type="entry name" value="Prominin"/>
    <property type="match status" value="1"/>
</dbReference>
<keyword evidence="5 8" id="KW-0472">Membrane</keyword>
<feature type="signal peptide" evidence="9">
    <location>
        <begin position="1"/>
        <end position="39"/>
    </location>
</feature>
<gene>
    <name evidence="11" type="primary">LOC116951192</name>
</gene>
<dbReference type="RefSeq" id="XP_032825562.1">
    <property type="nucleotide sequence ID" value="XM_032969671.1"/>
</dbReference>
<feature type="transmembrane region" description="Helical" evidence="8">
    <location>
        <begin position="465"/>
        <end position="489"/>
    </location>
</feature>
<keyword evidence="10" id="KW-1185">Reference proteome</keyword>